<sequence length="741" mass="83270">MKHLPLPSPATSRIPTLRRLLCLGLLLLLVPLAAEAQRKKVGVVLSGGGAKGVAHIGVLQVLEKAGIPVDVIVGTSMGSIVGGLYAIGYSADQLDSLVRVQDWMFLLSDKVNRYDLPFGEKEQDGKYLLSLPFDRGKKRPSGFISGQNVYNLFSDLTVGYHDSLDFLQLPIPFACVAADLFQREEIVMTSGNLVQAMRASMAIPGVFTPVRTGNRVLVDGGILNNFPTDVARRLGAEIVIGVDVQADLMKEDKLASVSGVIPQIINLLCMNKHEENVQLADLVIRPDVKGYSAASFSARSIDSLLARGKVAALQQWPAIMQVKELIGKPERSGREMPQAPRPDKIPIRNIIIRGLSPREEEWVRRKMRIEENSEITLHDIHREIATLYGTKAFAAVNYRLLGTVPRDLELTLQSNPMSTLNVGFRFDTEDMAALLFNTTLNNRGLRGSQLALTGRLSKNPYVKLEYSLENTFLRGFNLAYLFRYNDVNYYRKGRKTNNVTYRYHMGELGLSSLYLRNFKFKVGLRYEYFDYNSLLFSNEDEVMSVRPEGFFSYYGVAELDTYDRRFYPTRGISLQAAYSLYTDNLATYDGGSPFSALSIRFRPVLSLSDRLKMLPSAYGRVLIGHDPAYSYLNQLGGTEFGRYNAQQMPFAGINRVEVFENAVIVGRLQLRQRMGHKHYLSLTGNYALQDDNFFDLFGRKGIWGGGIGYSRDSMLGPIDLIFSFSDWSEKVEFYFNLGFYF</sequence>
<dbReference type="Gene3D" id="3.40.1090.10">
    <property type="entry name" value="Cytosolic phospholipase A2 catalytic domain"/>
    <property type="match status" value="2"/>
</dbReference>
<evidence type="ECO:0000313" key="7">
    <source>
        <dbReference type="Proteomes" id="UP000270673"/>
    </source>
</evidence>
<feature type="domain" description="PNPLA" evidence="5">
    <location>
        <begin position="43"/>
        <end position="232"/>
    </location>
</feature>
<dbReference type="KEGG" id="buy:D8S85_07245"/>
<feature type="active site" description="Proton acceptor" evidence="4">
    <location>
        <position position="219"/>
    </location>
</feature>
<evidence type="ECO:0000256" key="4">
    <source>
        <dbReference type="PROSITE-ProRule" id="PRU01161"/>
    </source>
</evidence>
<dbReference type="InterPro" id="IPR016035">
    <property type="entry name" value="Acyl_Trfase/lysoPLipase"/>
</dbReference>
<dbReference type="PANTHER" id="PTHR14226">
    <property type="entry name" value="NEUROPATHY TARGET ESTERASE/SWISS CHEESE D.MELANOGASTER"/>
    <property type="match status" value="1"/>
</dbReference>
<dbReference type="InterPro" id="IPR002641">
    <property type="entry name" value="PNPLA_dom"/>
</dbReference>
<dbReference type="Pfam" id="PF01734">
    <property type="entry name" value="Patatin"/>
    <property type="match status" value="1"/>
</dbReference>
<dbReference type="PROSITE" id="PS51635">
    <property type="entry name" value="PNPLA"/>
    <property type="match status" value="1"/>
</dbReference>
<dbReference type="InterPro" id="IPR043864">
    <property type="entry name" value="Omp85-like_dom"/>
</dbReference>
<reference evidence="6 7" key="1">
    <citation type="submission" date="2018-10" db="EMBL/GenBank/DDBJ databases">
        <title>Butyricimonas faecalis sp. nov., isolated from human faeces and emended description of the genus Butyricimonas.</title>
        <authorList>
            <person name="Le Roy T."/>
            <person name="Van der Smissen P."/>
            <person name="Paquot A."/>
            <person name="Delzenne N."/>
            <person name="Muccioli G."/>
            <person name="Collet J.-F."/>
            <person name="Cani P.D."/>
        </authorList>
    </citation>
    <scope>NUCLEOTIDE SEQUENCE [LARGE SCALE GENOMIC DNA]</scope>
    <source>
        <strain evidence="6 7">H184</strain>
    </source>
</reference>
<evidence type="ECO:0000256" key="1">
    <source>
        <dbReference type="ARBA" id="ARBA00022801"/>
    </source>
</evidence>
<evidence type="ECO:0000259" key="5">
    <source>
        <dbReference type="PROSITE" id="PS51635"/>
    </source>
</evidence>
<keyword evidence="3 4" id="KW-0443">Lipid metabolism</keyword>
<dbReference type="SUPFAM" id="SSF52151">
    <property type="entry name" value="FabD/lysophospholipase-like"/>
    <property type="match status" value="1"/>
</dbReference>
<dbReference type="EMBL" id="CP032819">
    <property type="protein sequence ID" value="AZS29378.1"/>
    <property type="molecule type" value="Genomic_DNA"/>
</dbReference>
<feature type="short sequence motif" description="GXSXG" evidence="4">
    <location>
        <begin position="74"/>
        <end position="78"/>
    </location>
</feature>
<keyword evidence="7" id="KW-1185">Reference proteome</keyword>
<feature type="short sequence motif" description="DGA/G" evidence="4">
    <location>
        <begin position="219"/>
        <end position="221"/>
    </location>
</feature>
<protein>
    <submittedName>
        <fullName evidence="6">Patatin</fullName>
    </submittedName>
</protein>
<dbReference type="RefSeq" id="WP_106480123.1">
    <property type="nucleotide sequence ID" value="NZ_CP032819.1"/>
</dbReference>
<accession>A0A3S9VS76</accession>
<gene>
    <name evidence="6" type="ORF">D8S85_07245</name>
</gene>
<feature type="short sequence motif" description="GXGXXG" evidence="4">
    <location>
        <begin position="47"/>
        <end position="52"/>
    </location>
</feature>
<dbReference type="CDD" id="cd07205">
    <property type="entry name" value="Pat_PNPLA6_PNPLA7_NTE1_like"/>
    <property type="match status" value="1"/>
</dbReference>
<dbReference type="GO" id="GO:0016787">
    <property type="term" value="F:hydrolase activity"/>
    <property type="evidence" value="ECO:0007669"/>
    <property type="project" value="UniProtKB-UniRule"/>
</dbReference>
<organism evidence="6 7">
    <name type="scientific">Butyricimonas faecalis</name>
    <dbReference type="NCBI Taxonomy" id="2093856"/>
    <lineage>
        <taxon>Bacteria</taxon>
        <taxon>Pseudomonadati</taxon>
        <taxon>Bacteroidota</taxon>
        <taxon>Bacteroidia</taxon>
        <taxon>Bacteroidales</taxon>
        <taxon>Odoribacteraceae</taxon>
        <taxon>Butyricimonas</taxon>
    </lineage>
</organism>
<dbReference type="Proteomes" id="UP000270673">
    <property type="component" value="Chromosome"/>
</dbReference>
<keyword evidence="2 4" id="KW-0442">Lipid degradation</keyword>
<dbReference type="Pfam" id="PF19143">
    <property type="entry name" value="Omp85_2"/>
    <property type="match status" value="1"/>
</dbReference>
<keyword evidence="1 4" id="KW-0378">Hydrolase</keyword>
<evidence type="ECO:0000256" key="3">
    <source>
        <dbReference type="ARBA" id="ARBA00023098"/>
    </source>
</evidence>
<dbReference type="OrthoDB" id="9770965at2"/>
<evidence type="ECO:0000256" key="2">
    <source>
        <dbReference type="ARBA" id="ARBA00022963"/>
    </source>
</evidence>
<dbReference type="PANTHER" id="PTHR14226:SF76">
    <property type="entry name" value="NTE FAMILY PROTEIN RSSA"/>
    <property type="match status" value="1"/>
</dbReference>
<dbReference type="GO" id="GO:0016042">
    <property type="term" value="P:lipid catabolic process"/>
    <property type="evidence" value="ECO:0007669"/>
    <property type="project" value="UniProtKB-UniRule"/>
</dbReference>
<evidence type="ECO:0000313" key="6">
    <source>
        <dbReference type="EMBL" id="AZS29378.1"/>
    </source>
</evidence>
<proteinExistence type="predicted"/>
<dbReference type="InterPro" id="IPR050301">
    <property type="entry name" value="NTE"/>
</dbReference>
<dbReference type="AlphaFoldDB" id="A0A3S9VS76"/>
<feature type="active site" description="Nucleophile" evidence="4">
    <location>
        <position position="76"/>
    </location>
</feature>
<name>A0A3S9VS76_9BACT</name>
<dbReference type="Gene3D" id="3.10.20.310">
    <property type="entry name" value="membrane protein fhac"/>
    <property type="match status" value="1"/>
</dbReference>